<reference evidence="2" key="1">
    <citation type="submission" date="2016-05" db="EMBL/GenBank/DDBJ databases">
        <authorList>
            <person name="Lavstsen T."/>
            <person name="Jespersen J.S."/>
        </authorList>
    </citation>
    <scope>NUCLEOTIDE SEQUENCE</scope>
    <source>
        <tissue evidence="2">Brain</tissue>
    </source>
</reference>
<accession>A0A1A8PAR2</accession>
<reference evidence="2" key="2">
    <citation type="submission" date="2016-06" db="EMBL/GenBank/DDBJ databases">
        <title>The genome of a short-lived fish provides insights into sex chromosome evolution and the genetic control of aging.</title>
        <authorList>
            <person name="Reichwald K."/>
            <person name="Felder M."/>
            <person name="Petzold A."/>
            <person name="Koch P."/>
            <person name="Groth M."/>
            <person name="Platzer M."/>
        </authorList>
    </citation>
    <scope>NUCLEOTIDE SEQUENCE</scope>
    <source>
        <tissue evidence="2">Brain</tissue>
    </source>
</reference>
<gene>
    <name evidence="2" type="primary">WIPF3</name>
</gene>
<evidence type="ECO:0000313" key="2">
    <source>
        <dbReference type="EMBL" id="SBR78460.1"/>
    </source>
</evidence>
<feature type="non-terminal residue" evidence="2">
    <location>
        <position position="1"/>
    </location>
</feature>
<organism evidence="2">
    <name type="scientific">Nothobranchius pienaari</name>
    <dbReference type="NCBI Taxonomy" id="704102"/>
    <lineage>
        <taxon>Eukaryota</taxon>
        <taxon>Metazoa</taxon>
        <taxon>Chordata</taxon>
        <taxon>Craniata</taxon>
        <taxon>Vertebrata</taxon>
        <taxon>Euteleostomi</taxon>
        <taxon>Actinopterygii</taxon>
        <taxon>Neopterygii</taxon>
        <taxon>Teleostei</taxon>
        <taxon>Neoteleostei</taxon>
        <taxon>Acanthomorphata</taxon>
        <taxon>Ovalentaria</taxon>
        <taxon>Atherinomorphae</taxon>
        <taxon>Cyprinodontiformes</taxon>
        <taxon>Nothobranchiidae</taxon>
        <taxon>Nothobranchius</taxon>
    </lineage>
</organism>
<feature type="region of interest" description="Disordered" evidence="1">
    <location>
        <begin position="1"/>
        <end position="50"/>
    </location>
</feature>
<protein>
    <submittedName>
        <fullName evidence="2">WAS/WASL interacting protein family, member 3</fullName>
    </submittedName>
</protein>
<name>A0A1A8PAR2_9TELE</name>
<evidence type="ECO:0000256" key="1">
    <source>
        <dbReference type="SAM" id="MobiDB-lite"/>
    </source>
</evidence>
<dbReference type="EMBL" id="HAEG01007125">
    <property type="protein sequence ID" value="SBR78460.1"/>
    <property type="molecule type" value="Transcribed_RNA"/>
</dbReference>
<dbReference type="AlphaFoldDB" id="A0A1A8PAR2"/>
<sequence length="66" mass="7198">APIGTSVAKCHPGRGDPSPSCQGPRQQHHRAPLSPRPPTQPHPCRTSTPITAFAKLPEYLRHKTSR</sequence>
<proteinExistence type="predicted"/>